<dbReference type="PROSITE" id="PS01169">
    <property type="entry name" value="RIBOSOMAL_L21"/>
    <property type="match status" value="1"/>
</dbReference>
<accession>A0A2J1DU85</accession>
<evidence type="ECO:0000313" key="9">
    <source>
        <dbReference type="EMBL" id="PKH45684.1"/>
    </source>
</evidence>
<dbReference type="InterPro" id="IPR036164">
    <property type="entry name" value="bL21-like_sf"/>
</dbReference>
<name>A0A2J1DU85_9CHLR</name>
<dbReference type="InterPro" id="IPR001787">
    <property type="entry name" value="Ribosomal_bL21"/>
</dbReference>
<evidence type="ECO:0000256" key="5">
    <source>
        <dbReference type="ARBA" id="ARBA00023274"/>
    </source>
</evidence>
<gene>
    <name evidence="6" type="primary">rplU</name>
    <name evidence="9" type="ORF">CVH13_01421</name>
</gene>
<dbReference type="GO" id="GO:0005840">
    <property type="term" value="C:ribosome"/>
    <property type="evidence" value="ECO:0007669"/>
    <property type="project" value="UniProtKB-KW"/>
</dbReference>
<dbReference type="PANTHER" id="PTHR21349">
    <property type="entry name" value="50S RIBOSOMAL PROTEIN L21"/>
    <property type="match status" value="1"/>
</dbReference>
<comment type="caution">
    <text evidence="9">The sequence shown here is derived from an EMBL/GenBank/DDBJ whole genome shotgun (WGS) entry which is preliminary data.</text>
</comment>
<organism evidence="9 10">
    <name type="scientific">Dehalococcoides mccartyi</name>
    <dbReference type="NCBI Taxonomy" id="61435"/>
    <lineage>
        <taxon>Bacteria</taxon>
        <taxon>Bacillati</taxon>
        <taxon>Chloroflexota</taxon>
        <taxon>Dehalococcoidia</taxon>
        <taxon>Dehalococcoidales</taxon>
        <taxon>Dehalococcoidaceae</taxon>
        <taxon>Dehalococcoides</taxon>
    </lineage>
</organism>
<dbReference type="Proteomes" id="UP000233649">
    <property type="component" value="Unassembled WGS sequence"/>
</dbReference>
<dbReference type="GO" id="GO:0003735">
    <property type="term" value="F:structural constituent of ribosome"/>
    <property type="evidence" value="ECO:0007669"/>
    <property type="project" value="InterPro"/>
</dbReference>
<dbReference type="PANTHER" id="PTHR21349:SF0">
    <property type="entry name" value="LARGE RIBOSOMAL SUBUNIT PROTEIN BL21M"/>
    <property type="match status" value="1"/>
</dbReference>
<comment type="function">
    <text evidence="6 7">This protein binds to 23S rRNA in the presence of protein L20.</text>
</comment>
<keyword evidence="2 6" id="KW-0699">rRNA-binding</keyword>
<evidence type="ECO:0000256" key="3">
    <source>
        <dbReference type="ARBA" id="ARBA00022884"/>
    </source>
</evidence>
<dbReference type="NCBIfam" id="TIGR00061">
    <property type="entry name" value="L21"/>
    <property type="match status" value="1"/>
</dbReference>
<dbReference type="GO" id="GO:0005737">
    <property type="term" value="C:cytoplasm"/>
    <property type="evidence" value="ECO:0007669"/>
    <property type="project" value="UniProtKB-ARBA"/>
</dbReference>
<dbReference type="GO" id="GO:0006412">
    <property type="term" value="P:translation"/>
    <property type="evidence" value="ECO:0007669"/>
    <property type="project" value="UniProtKB-UniRule"/>
</dbReference>
<keyword evidence="4 6" id="KW-0689">Ribosomal protein</keyword>
<reference evidence="9 10" key="1">
    <citation type="journal article" date="2017" name="FEMS Microbiol. Ecol.">
        <title>Reconstructed genomes of novel Dehalococcoides mccartyi strains from 1,2,3,4-tetrachlorodibenzo-p-dioxin-dechlorinating enrichment cultures reveal divergent reductive dehalogenase gene profiles.</title>
        <authorList>
            <person name="Dam H.T."/>
            <person name="Vollmers J."/>
            <person name="Kaster A.K."/>
            <person name="Haggblom M.M."/>
        </authorList>
    </citation>
    <scope>NUCLEOTIDE SEQUENCE [LARGE SCALE GENOMIC DNA]</scope>
    <source>
        <strain evidence="9 10">H1-3-2.001</strain>
    </source>
</reference>
<keyword evidence="5 6" id="KW-0687">Ribonucleoprotein</keyword>
<dbReference type="GO" id="GO:1990904">
    <property type="term" value="C:ribonucleoprotein complex"/>
    <property type="evidence" value="ECO:0007669"/>
    <property type="project" value="UniProtKB-KW"/>
</dbReference>
<dbReference type="GO" id="GO:0019843">
    <property type="term" value="F:rRNA binding"/>
    <property type="evidence" value="ECO:0007669"/>
    <property type="project" value="UniProtKB-UniRule"/>
</dbReference>
<evidence type="ECO:0000256" key="6">
    <source>
        <dbReference type="HAMAP-Rule" id="MF_01363"/>
    </source>
</evidence>
<dbReference type="Pfam" id="PF00829">
    <property type="entry name" value="Ribosomal_L21p"/>
    <property type="match status" value="1"/>
</dbReference>
<dbReference type="EMBL" id="PHFD01000303">
    <property type="protein sequence ID" value="PKH45684.1"/>
    <property type="molecule type" value="Genomic_DNA"/>
</dbReference>
<dbReference type="AlphaFoldDB" id="A0A2J1DU85"/>
<comment type="subunit">
    <text evidence="6">Part of the 50S ribosomal subunit. Contacts protein L20.</text>
</comment>
<dbReference type="InterPro" id="IPR018258">
    <property type="entry name" value="Ribosomal_bL21_CS"/>
</dbReference>
<comment type="similarity">
    <text evidence="1 6 7">Belongs to the bacterial ribosomal protein bL21 family.</text>
</comment>
<dbReference type="InterPro" id="IPR028909">
    <property type="entry name" value="bL21-like"/>
</dbReference>
<sequence length="139" mass="14929">MYNIALLLGGVNIYAIIESGGKQYKVTPGQLVEVDLLDLAEGDSMELDKVLMLNDGETITIGSPTISGAKVTATVAGHIKGEKVFAYRFKAKTRNHKKMGHRQLYTVLTIGEILTGGAAEKPARKPRAKKTNEVTTDGA</sequence>
<keyword evidence="3 6" id="KW-0694">RNA-binding</keyword>
<evidence type="ECO:0000256" key="7">
    <source>
        <dbReference type="RuleBase" id="RU000562"/>
    </source>
</evidence>
<protein>
    <recommendedName>
        <fullName evidence="6">Large ribosomal subunit protein bL21</fullName>
    </recommendedName>
</protein>
<dbReference type="SUPFAM" id="SSF141091">
    <property type="entry name" value="L21p-like"/>
    <property type="match status" value="1"/>
</dbReference>
<evidence type="ECO:0000256" key="2">
    <source>
        <dbReference type="ARBA" id="ARBA00022730"/>
    </source>
</evidence>
<dbReference type="HAMAP" id="MF_01363">
    <property type="entry name" value="Ribosomal_bL21"/>
    <property type="match status" value="1"/>
</dbReference>
<evidence type="ECO:0000256" key="1">
    <source>
        <dbReference type="ARBA" id="ARBA00008563"/>
    </source>
</evidence>
<evidence type="ECO:0000313" key="10">
    <source>
        <dbReference type="Proteomes" id="UP000233649"/>
    </source>
</evidence>
<evidence type="ECO:0000256" key="4">
    <source>
        <dbReference type="ARBA" id="ARBA00022980"/>
    </source>
</evidence>
<evidence type="ECO:0000256" key="8">
    <source>
        <dbReference type="SAM" id="MobiDB-lite"/>
    </source>
</evidence>
<proteinExistence type="inferred from homology"/>
<feature type="region of interest" description="Disordered" evidence="8">
    <location>
        <begin position="119"/>
        <end position="139"/>
    </location>
</feature>